<evidence type="ECO:0000313" key="2">
    <source>
        <dbReference type="EMBL" id="KAF9532858.1"/>
    </source>
</evidence>
<organism evidence="2 3">
    <name type="scientific">Crepidotus variabilis</name>
    <dbReference type="NCBI Taxonomy" id="179855"/>
    <lineage>
        <taxon>Eukaryota</taxon>
        <taxon>Fungi</taxon>
        <taxon>Dikarya</taxon>
        <taxon>Basidiomycota</taxon>
        <taxon>Agaricomycotina</taxon>
        <taxon>Agaricomycetes</taxon>
        <taxon>Agaricomycetidae</taxon>
        <taxon>Agaricales</taxon>
        <taxon>Agaricineae</taxon>
        <taxon>Crepidotaceae</taxon>
        <taxon>Crepidotus</taxon>
    </lineage>
</organism>
<feature type="compositionally biased region" description="Polar residues" evidence="1">
    <location>
        <begin position="332"/>
        <end position="343"/>
    </location>
</feature>
<feature type="compositionally biased region" description="Polar residues" evidence="1">
    <location>
        <begin position="306"/>
        <end position="323"/>
    </location>
</feature>
<accession>A0A9P6EQ51</accession>
<dbReference type="InterPro" id="IPR015943">
    <property type="entry name" value="WD40/YVTN_repeat-like_dom_sf"/>
</dbReference>
<dbReference type="InterPro" id="IPR036322">
    <property type="entry name" value="WD40_repeat_dom_sf"/>
</dbReference>
<dbReference type="GO" id="GO:0007020">
    <property type="term" value="P:microtubule nucleation"/>
    <property type="evidence" value="ECO:0007669"/>
    <property type="project" value="TreeGrafter"/>
</dbReference>
<dbReference type="Pfam" id="PF00400">
    <property type="entry name" value="WD40"/>
    <property type="match status" value="1"/>
</dbReference>
<feature type="region of interest" description="Disordered" evidence="1">
    <location>
        <begin position="298"/>
        <end position="411"/>
    </location>
</feature>
<dbReference type="PANTHER" id="PTHR44414:SF1">
    <property type="entry name" value="PROTEIN NEDD1"/>
    <property type="match status" value="1"/>
</dbReference>
<keyword evidence="3" id="KW-1185">Reference proteome</keyword>
<comment type="caution">
    <text evidence="2">The sequence shown here is derived from an EMBL/GenBank/DDBJ whole genome shotgun (WGS) entry which is preliminary data.</text>
</comment>
<dbReference type="SUPFAM" id="SSF50978">
    <property type="entry name" value="WD40 repeat-like"/>
    <property type="match status" value="1"/>
</dbReference>
<feature type="compositionally biased region" description="Low complexity" evidence="1">
    <location>
        <begin position="344"/>
        <end position="355"/>
    </location>
</feature>
<name>A0A9P6EQ51_9AGAR</name>
<dbReference type="GO" id="GO:0043015">
    <property type="term" value="F:gamma-tubulin binding"/>
    <property type="evidence" value="ECO:0007669"/>
    <property type="project" value="TreeGrafter"/>
</dbReference>
<dbReference type="InterPro" id="IPR052818">
    <property type="entry name" value="NEDD1_Spindle_Assembly"/>
</dbReference>
<reference evidence="2" key="1">
    <citation type="submission" date="2020-11" db="EMBL/GenBank/DDBJ databases">
        <authorList>
            <consortium name="DOE Joint Genome Institute"/>
            <person name="Ahrendt S."/>
            <person name="Riley R."/>
            <person name="Andreopoulos W."/>
            <person name="Labutti K."/>
            <person name="Pangilinan J."/>
            <person name="Ruiz-Duenas F.J."/>
            <person name="Barrasa J.M."/>
            <person name="Sanchez-Garcia M."/>
            <person name="Camarero S."/>
            <person name="Miyauchi S."/>
            <person name="Serrano A."/>
            <person name="Linde D."/>
            <person name="Babiker R."/>
            <person name="Drula E."/>
            <person name="Ayuso-Fernandez I."/>
            <person name="Pacheco R."/>
            <person name="Padilla G."/>
            <person name="Ferreira P."/>
            <person name="Barriuso J."/>
            <person name="Kellner H."/>
            <person name="Castanera R."/>
            <person name="Alfaro M."/>
            <person name="Ramirez L."/>
            <person name="Pisabarro A.G."/>
            <person name="Kuo A."/>
            <person name="Tritt A."/>
            <person name="Lipzen A."/>
            <person name="He G."/>
            <person name="Yan M."/>
            <person name="Ng V."/>
            <person name="Cullen D."/>
            <person name="Martin F."/>
            <person name="Rosso M.-N."/>
            <person name="Henrissat B."/>
            <person name="Hibbett D."/>
            <person name="Martinez A.T."/>
            <person name="Grigoriev I.V."/>
        </authorList>
    </citation>
    <scope>NUCLEOTIDE SEQUENCE</scope>
    <source>
        <strain evidence="2">CBS 506.95</strain>
    </source>
</reference>
<dbReference type="Gene3D" id="2.130.10.10">
    <property type="entry name" value="YVTN repeat-like/Quinoprotein amine dehydrogenase"/>
    <property type="match status" value="2"/>
</dbReference>
<evidence type="ECO:0000256" key="1">
    <source>
        <dbReference type="SAM" id="MobiDB-lite"/>
    </source>
</evidence>
<dbReference type="InterPro" id="IPR001680">
    <property type="entry name" value="WD40_rpt"/>
</dbReference>
<dbReference type="GO" id="GO:0000922">
    <property type="term" value="C:spindle pole"/>
    <property type="evidence" value="ECO:0007669"/>
    <property type="project" value="TreeGrafter"/>
</dbReference>
<evidence type="ECO:0000313" key="3">
    <source>
        <dbReference type="Proteomes" id="UP000807306"/>
    </source>
</evidence>
<feature type="region of interest" description="Disordered" evidence="1">
    <location>
        <begin position="448"/>
        <end position="472"/>
    </location>
</feature>
<dbReference type="Proteomes" id="UP000807306">
    <property type="component" value="Unassembled WGS sequence"/>
</dbReference>
<dbReference type="EMBL" id="MU157830">
    <property type="protein sequence ID" value="KAF9532858.1"/>
    <property type="molecule type" value="Genomic_DNA"/>
</dbReference>
<dbReference type="AlphaFoldDB" id="A0A9P6EQ51"/>
<dbReference type="SMART" id="SM00320">
    <property type="entry name" value="WD40"/>
    <property type="match status" value="3"/>
</dbReference>
<dbReference type="GO" id="GO:0005737">
    <property type="term" value="C:cytoplasm"/>
    <property type="evidence" value="ECO:0007669"/>
    <property type="project" value="TreeGrafter"/>
</dbReference>
<dbReference type="GO" id="GO:0000278">
    <property type="term" value="P:mitotic cell cycle"/>
    <property type="evidence" value="ECO:0007669"/>
    <property type="project" value="TreeGrafter"/>
</dbReference>
<gene>
    <name evidence="2" type="ORF">CPB83DRAFT_585373</name>
</gene>
<dbReference type="GO" id="GO:0005814">
    <property type="term" value="C:centriole"/>
    <property type="evidence" value="ECO:0007669"/>
    <property type="project" value="TreeGrafter"/>
</dbReference>
<dbReference type="OrthoDB" id="1602884at2759"/>
<sequence>MFAATTADTLSVADYALLKKAPSSIPSCLDLIEPPTSTSWAPDNSSLFIATESTVQRYDPTTNILRDVYTYNGAGGIQSLAPKDKNTAIFAAENDVHVLDCSGSDTKITQTFASHTSPITSLSLSNDVTLLASSSFGQVHVHNLTLGSHTVLRGLPPTKMDSVVFHPHSRTRLLVASERQIFIYDTTRPSNPLKIITLTEATTGDIISVACSPFSKTLVATATSEGFVALLDLEKEKSLVRTVNMKVTLSTIDFTTEGGAMYLGTNTGKVLILDLRLLDKPPKSIVISQHGNPVKTISVQKKAKSSTDGNSKAFITNATTKSSVEPLPSGRRATSSASTQSLKAASRVAPSPARARAGKLPSTTTPIQRRGPSALKEAAPASSPTAGKTAAALRPKKVLSPSRDPLGNSLSGQSLRYVVHSGIDLIPLKARSTNSLKSSEEINQLPHQSKLRNLLPKKPYPLGPRQLLKLQP</sequence>
<dbReference type="PANTHER" id="PTHR44414">
    <property type="entry name" value="PROTEIN NEDD1"/>
    <property type="match status" value="1"/>
</dbReference>
<dbReference type="GO" id="GO:0036064">
    <property type="term" value="C:ciliary basal body"/>
    <property type="evidence" value="ECO:0007669"/>
    <property type="project" value="TreeGrafter"/>
</dbReference>
<protein>
    <submittedName>
        <fullName evidence="2">WD40-repeat-containing domain protein</fullName>
    </submittedName>
</protein>
<proteinExistence type="predicted"/>